<keyword evidence="2" id="KW-1185">Reference proteome</keyword>
<dbReference type="GeneID" id="89929353"/>
<comment type="caution">
    <text evidence="1">The sequence shown here is derived from an EMBL/GenBank/DDBJ whole genome shotgun (WGS) entry which is preliminary data.</text>
</comment>
<proteinExistence type="predicted"/>
<name>A0AAV9P5B4_9PEZI</name>
<dbReference type="EMBL" id="JAVRRT010000013">
    <property type="protein sequence ID" value="KAK5166476.1"/>
    <property type="molecule type" value="Genomic_DNA"/>
</dbReference>
<gene>
    <name evidence="1" type="ORF">LTR77_008019</name>
</gene>
<evidence type="ECO:0000313" key="2">
    <source>
        <dbReference type="Proteomes" id="UP001337655"/>
    </source>
</evidence>
<reference evidence="1 2" key="1">
    <citation type="submission" date="2023-08" db="EMBL/GenBank/DDBJ databases">
        <title>Black Yeasts Isolated from many extreme environments.</title>
        <authorList>
            <person name="Coleine C."/>
            <person name="Stajich J.E."/>
            <person name="Selbmann L."/>
        </authorList>
    </citation>
    <scope>NUCLEOTIDE SEQUENCE [LARGE SCALE GENOMIC DNA]</scope>
    <source>
        <strain evidence="1 2">CCFEE 5935</strain>
    </source>
</reference>
<protein>
    <submittedName>
        <fullName evidence="1">Uncharacterized protein</fullName>
    </submittedName>
</protein>
<sequence>MSRTKQRKAMQARHARWERNADVKLRVFHSPPLPETYSGVPVPTTARDFCKPHRKDAIHTHARQLVTAYNRKSLAHFTGPLHIEALVHHQTTFEPGSAVEILGLTYRKSVILIPFRVILDEQTNSPTLACEVKGGWQFFEEWLSIFKAPPNRSLRKNATQIQQQWWDKNGKTFNIMGLPVELRRLIFEQATCVEHFPIPYTYTDDVLSYCGRGAELSGRDNPRRKAEKKVIGTPNISLLFANKQIYEEIKSHLQYAATKAFVSEFGLGSYIHPPESSNMAGLLKLRHITLDFDDEEYVRFFGCSSALGRVDLAEDGGAHLLEKLPSLKSIRIHFKSRLPHDHWNSGLLCL</sequence>
<dbReference type="AlphaFoldDB" id="A0AAV9P5B4"/>
<accession>A0AAV9P5B4</accession>
<dbReference type="RefSeq" id="XP_064656358.1">
    <property type="nucleotide sequence ID" value="XM_064805253.1"/>
</dbReference>
<dbReference type="Proteomes" id="UP001337655">
    <property type="component" value="Unassembled WGS sequence"/>
</dbReference>
<evidence type="ECO:0000313" key="1">
    <source>
        <dbReference type="EMBL" id="KAK5166476.1"/>
    </source>
</evidence>
<organism evidence="1 2">
    <name type="scientific">Saxophila tyrrhenica</name>
    <dbReference type="NCBI Taxonomy" id="1690608"/>
    <lineage>
        <taxon>Eukaryota</taxon>
        <taxon>Fungi</taxon>
        <taxon>Dikarya</taxon>
        <taxon>Ascomycota</taxon>
        <taxon>Pezizomycotina</taxon>
        <taxon>Dothideomycetes</taxon>
        <taxon>Dothideomycetidae</taxon>
        <taxon>Mycosphaerellales</taxon>
        <taxon>Extremaceae</taxon>
        <taxon>Saxophila</taxon>
    </lineage>
</organism>